<organism evidence="2">
    <name type="scientific">Geobacillus sp. (strain Y4.1MC1)</name>
    <dbReference type="NCBI Taxonomy" id="581103"/>
    <lineage>
        <taxon>Bacteria</taxon>
        <taxon>Bacillati</taxon>
        <taxon>Bacillota</taxon>
        <taxon>Bacilli</taxon>
        <taxon>Bacillales</taxon>
        <taxon>Anoxybacillaceae</taxon>
        <taxon>Geobacillus</taxon>
    </lineage>
</organism>
<dbReference type="KEGG" id="gmc:GY4MC1_2593"/>
<dbReference type="AlphaFoldDB" id="A0A7U3YGD7"/>
<dbReference type="GO" id="GO:0006281">
    <property type="term" value="P:DNA repair"/>
    <property type="evidence" value="ECO:0007669"/>
    <property type="project" value="InterPro"/>
</dbReference>
<sequence length="379" mass="44161">MKTIKQFLEELLRDIGVNISIDKNDIDVAKIFLNRINQYLYQSNNNEYISPFHEYWKEKHQEILNISINRNQARKIAEIFEQIFSSPSSFPQLELNTKITNTKGLSKENIANVRFYTAIQDFKINIYKDGRNPFQKYLEKPEWFEPEKIVESPNIILEFLEYLGATGSQGDKRIKWMLEASKFLLETCNGQAYNLLEICNNDLELVRKLISDERDIGFSRKKADMFIRDMLDWNIWDTDIGIEKLNVASDTNTIRVALRTGLLELDFPLLASYLDVYCYQYGLVDYKTQEGWRTVWEEWKKIPNNHCPKTPASMDYLIYKSIGKKYCKLNKRKCEECVLNQVCPPDKRNLKPPRSISIYGQTGWESGKTDAGGGGGIMS</sequence>
<reference evidence="2" key="1">
    <citation type="submission" date="2010-10" db="EMBL/GenBank/DDBJ databases">
        <title>Complete sequence of chromosome of Geobacillus sp. Y4.1MC1.</title>
        <authorList>
            <consortium name="US DOE Joint Genome Institute"/>
            <person name="Lucas S."/>
            <person name="Copeland A."/>
            <person name="Lapidus A."/>
            <person name="Cheng J.-F."/>
            <person name="Bruce D."/>
            <person name="Goodwin L."/>
            <person name="Pitluck S."/>
            <person name="Chertkov O."/>
            <person name="Zhang X."/>
            <person name="Detter J.C."/>
            <person name="Han C."/>
            <person name="Tapia R."/>
            <person name="Land M."/>
            <person name="Hauser L."/>
            <person name="Jeffries C."/>
            <person name="Kyrpides N."/>
            <person name="Ivanova N."/>
            <person name="Ovchinnikova G."/>
            <person name="Brumm P."/>
            <person name="Mead D."/>
            <person name="Woyke T."/>
        </authorList>
    </citation>
    <scope>NUCLEOTIDE SEQUENCE [LARGE SCALE GENOMIC DNA]</scope>
    <source>
        <strain evidence="2">Y4.1MC1</strain>
    </source>
</reference>
<dbReference type="GO" id="GO:0003824">
    <property type="term" value="F:catalytic activity"/>
    <property type="evidence" value="ECO:0007669"/>
    <property type="project" value="InterPro"/>
</dbReference>
<evidence type="ECO:0000256" key="1">
    <source>
        <dbReference type="SAM" id="MobiDB-lite"/>
    </source>
</evidence>
<accession>A0A7U3YGD7</accession>
<dbReference type="InterPro" id="IPR011257">
    <property type="entry name" value="DNA_glycosylase"/>
</dbReference>
<gene>
    <name evidence="2" type="ORF">GY4MC1_2593</name>
</gene>
<protein>
    <submittedName>
        <fullName evidence="2">Uncharacterized protein</fullName>
    </submittedName>
</protein>
<dbReference type="SUPFAM" id="SSF48150">
    <property type="entry name" value="DNA-glycosylase"/>
    <property type="match status" value="1"/>
</dbReference>
<dbReference type="InterPro" id="IPR023170">
    <property type="entry name" value="HhH_base_excis_C"/>
</dbReference>
<dbReference type="EMBL" id="CP002293">
    <property type="protein sequence ID" value="ADP75289.1"/>
    <property type="molecule type" value="Genomic_DNA"/>
</dbReference>
<evidence type="ECO:0000313" key="2">
    <source>
        <dbReference type="EMBL" id="ADP75289.1"/>
    </source>
</evidence>
<dbReference type="Gene3D" id="1.10.1670.10">
    <property type="entry name" value="Helix-hairpin-Helix base-excision DNA repair enzymes (C-terminal)"/>
    <property type="match status" value="1"/>
</dbReference>
<feature type="compositionally biased region" description="Gly residues" evidence="1">
    <location>
        <begin position="370"/>
        <end position="379"/>
    </location>
</feature>
<feature type="region of interest" description="Disordered" evidence="1">
    <location>
        <begin position="360"/>
        <end position="379"/>
    </location>
</feature>
<name>A0A7U3YGD7_GEOS0</name>
<proteinExistence type="predicted"/>